<dbReference type="InterPro" id="IPR045735">
    <property type="entry name" value="Spore_III_AA_AAA+_ATPase"/>
</dbReference>
<dbReference type="Pfam" id="PF01424">
    <property type="entry name" value="R3H"/>
    <property type="match status" value="1"/>
</dbReference>
<dbReference type="AlphaFoldDB" id="A0A1F4SDV2"/>
<proteinExistence type="predicted"/>
<dbReference type="GO" id="GO:0005524">
    <property type="term" value="F:ATP binding"/>
    <property type="evidence" value="ECO:0007669"/>
    <property type="project" value="UniProtKB-KW"/>
</dbReference>
<dbReference type="Pfam" id="PF19568">
    <property type="entry name" value="Spore_III_AA"/>
    <property type="match status" value="1"/>
</dbReference>
<dbReference type="Pfam" id="PF25516">
    <property type="entry name" value="PTPase"/>
    <property type="match status" value="1"/>
</dbReference>
<dbReference type="Gene3D" id="3.30.1370.50">
    <property type="entry name" value="R3H-like domain"/>
    <property type="match status" value="1"/>
</dbReference>
<dbReference type="SMART" id="SM00382">
    <property type="entry name" value="AAA"/>
    <property type="match status" value="1"/>
</dbReference>
<keyword evidence="2" id="KW-0067">ATP-binding</keyword>
<dbReference type="GO" id="GO:0003677">
    <property type="term" value="F:DNA binding"/>
    <property type="evidence" value="ECO:0007669"/>
    <property type="project" value="UniProtKB-KW"/>
</dbReference>
<dbReference type="InterPro" id="IPR003593">
    <property type="entry name" value="AAA+_ATPase"/>
</dbReference>
<evidence type="ECO:0000259" key="3">
    <source>
        <dbReference type="PROSITE" id="PS51061"/>
    </source>
</evidence>
<reference evidence="4 5" key="1">
    <citation type="journal article" date="2016" name="Nat. Commun.">
        <title>Thousands of microbial genomes shed light on interconnected biogeochemical processes in an aquifer system.</title>
        <authorList>
            <person name="Anantharaman K."/>
            <person name="Brown C.T."/>
            <person name="Hug L.A."/>
            <person name="Sharon I."/>
            <person name="Castelle C.J."/>
            <person name="Probst A.J."/>
            <person name="Thomas B.C."/>
            <person name="Singh A."/>
            <person name="Wilkins M.J."/>
            <person name="Karaoz U."/>
            <person name="Brodie E.L."/>
            <person name="Williams K.H."/>
            <person name="Hubbard S.S."/>
            <person name="Banfield J.F."/>
        </authorList>
    </citation>
    <scope>NUCLEOTIDE SEQUENCE [LARGE SCALE GENOMIC DNA]</scope>
</reference>
<dbReference type="InterPro" id="IPR001374">
    <property type="entry name" value="R3H_dom"/>
</dbReference>
<evidence type="ECO:0000313" key="5">
    <source>
        <dbReference type="Proteomes" id="UP000178417"/>
    </source>
</evidence>
<keyword evidence="1" id="KW-0547">Nucleotide-binding</keyword>
<dbReference type="PANTHER" id="PTHR20953:SF3">
    <property type="entry name" value="P-LOOP CONTAINING NUCLEOSIDE TRIPHOSPHATE HYDROLASES SUPERFAMILY PROTEIN"/>
    <property type="match status" value="1"/>
</dbReference>
<dbReference type="CDD" id="cd00009">
    <property type="entry name" value="AAA"/>
    <property type="match status" value="1"/>
</dbReference>
<dbReference type="SUPFAM" id="SSF82708">
    <property type="entry name" value="R3H domain"/>
    <property type="match status" value="1"/>
</dbReference>
<keyword evidence="4" id="KW-0238">DNA-binding</keyword>
<dbReference type="Gene3D" id="3.40.50.300">
    <property type="entry name" value="P-loop containing nucleotide triphosphate hydrolases"/>
    <property type="match status" value="1"/>
</dbReference>
<organism evidence="4 5">
    <name type="scientific">candidate division WOR-1 bacterium RIFOXYB2_FULL_37_13</name>
    <dbReference type="NCBI Taxonomy" id="1802579"/>
    <lineage>
        <taxon>Bacteria</taxon>
        <taxon>Bacillati</taxon>
        <taxon>Saganbacteria</taxon>
    </lineage>
</organism>
<sequence>MPKEQHQKEIWMLLEVLPDPLKEKLKNYHDISGLIEIILDIGKLPQARFSNNDSLYVSDQIIEQKDLDFVTEKIGQFTTDNRAGIERTLHRISAIRNRVGKIVGLTCRIGRAIYGTNDIIRDIIESYKNILFLGPPGIGKTTKLREAARILSDQFDKRVVVVDTSNEIAGDGDIPHLGIGKARRMQVATPDMQHKVMIEAVENHMPEVIIVDEIGTEDEALACRTIAERGVQLIATAHGKILENLISNPTLTDLIGGIQTVILGDEEAKRRRTQKAILERKAPPTFDILIEIRERDTFAIYHDVAKAVDDILRKRFPKPELRIRDKDGKITINKPKMEIPDISSDEAEKILNSKEDQLLRIYPFGVNRQDLERSINALDVPCLAVKSLDDADLVLTVKTKARPGTKIMQAAEEHSLPVHVIKKNVSSQIMKFLKYYFHIGGKEEEEEVAIREAEEAIETVQKTGKKVNLNPQNSYIRRLQHQLVEESGLHSESFGYEPDRRLRIYPS</sequence>
<protein>
    <submittedName>
        <fullName evidence="4">Single-stranded DNA-binding protein</fullName>
    </submittedName>
</protein>
<dbReference type="InterPro" id="IPR027417">
    <property type="entry name" value="P-loop_NTPase"/>
</dbReference>
<dbReference type="SUPFAM" id="SSF52540">
    <property type="entry name" value="P-loop containing nucleoside triphosphate hydrolases"/>
    <property type="match status" value="1"/>
</dbReference>
<dbReference type="EMBL" id="MEUB01000070">
    <property type="protein sequence ID" value="OGC18615.1"/>
    <property type="molecule type" value="Genomic_DNA"/>
</dbReference>
<dbReference type="SMART" id="SM00393">
    <property type="entry name" value="R3H"/>
    <property type="match status" value="1"/>
</dbReference>
<name>A0A1F4SDV2_UNCSA</name>
<dbReference type="InterPro" id="IPR036867">
    <property type="entry name" value="R3H_dom_sf"/>
</dbReference>
<evidence type="ECO:0000256" key="1">
    <source>
        <dbReference type="ARBA" id="ARBA00022741"/>
    </source>
</evidence>
<dbReference type="STRING" id="1802579.A2310_03510"/>
<dbReference type="Proteomes" id="UP000178417">
    <property type="component" value="Unassembled WGS sequence"/>
</dbReference>
<accession>A0A1F4SDV2</accession>
<gene>
    <name evidence="4" type="ORF">A2310_03510</name>
</gene>
<evidence type="ECO:0000256" key="2">
    <source>
        <dbReference type="ARBA" id="ARBA00022840"/>
    </source>
</evidence>
<dbReference type="PROSITE" id="PS51061">
    <property type="entry name" value="R3H"/>
    <property type="match status" value="1"/>
</dbReference>
<dbReference type="InterPro" id="IPR058670">
    <property type="entry name" value="PTPase_dom"/>
</dbReference>
<feature type="domain" description="R3H" evidence="3">
    <location>
        <begin position="443"/>
        <end position="507"/>
    </location>
</feature>
<comment type="caution">
    <text evidence="4">The sequence shown here is derived from an EMBL/GenBank/DDBJ whole genome shotgun (WGS) entry which is preliminary data.</text>
</comment>
<evidence type="ECO:0000313" key="4">
    <source>
        <dbReference type="EMBL" id="OGC18615.1"/>
    </source>
</evidence>
<dbReference type="PANTHER" id="PTHR20953">
    <property type="entry name" value="KINASE-RELATED"/>
    <property type="match status" value="1"/>
</dbReference>